<dbReference type="AlphaFoldDB" id="A0A5J6LBQ1"/>
<evidence type="ECO:0000313" key="1">
    <source>
        <dbReference type="EMBL" id="QEW05632.1"/>
    </source>
</evidence>
<gene>
    <name evidence="1" type="ORF">F5I99_03530</name>
</gene>
<protein>
    <submittedName>
        <fullName evidence="1">XRE family transcriptional regulator</fullName>
    </submittedName>
</protein>
<name>A0A5J6LBQ1_9GAMM</name>
<dbReference type="RefSeq" id="WP_151053676.1">
    <property type="nucleotide sequence ID" value="NZ_CP044222.1"/>
</dbReference>
<dbReference type="EMBL" id="CP044222">
    <property type="protein sequence ID" value="QEW05632.1"/>
    <property type="molecule type" value="Genomic_DNA"/>
</dbReference>
<keyword evidence="2" id="KW-1185">Reference proteome</keyword>
<accession>A0A5J6LBQ1</accession>
<dbReference type="KEGG" id="nik:F5I99_03530"/>
<proteinExistence type="predicted"/>
<evidence type="ECO:0000313" key="2">
    <source>
        <dbReference type="Proteomes" id="UP000325606"/>
    </source>
</evidence>
<dbReference type="Proteomes" id="UP000325606">
    <property type="component" value="Chromosome"/>
</dbReference>
<sequence>MSSARDRLEEEINKIGVTAISTGLGVARNTIYNWLAKANVPLNYLVALKGFGADVHYIVSGERSTTSLSSDEQELLELFKTAPLAVKAAVLGALTAGQDAKGGADISVTGVGNRVAGRDYREKE</sequence>
<organism evidence="1 2">
    <name type="scientific">Nitrincola iocasae</name>
    <dbReference type="NCBI Taxonomy" id="2614693"/>
    <lineage>
        <taxon>Bacteria</taxon>
        <taxon>Pseudomonadati</taxon>
        <taxon>Pseudomonadota</taxon>
        <taxon>Gammaproteobacteria</taxon>
        <taxon>Oceanospirillales</taxon>
        <taxon>Oceanospirillaceae</taxon>
        <taxon>Nitrincola</taxon>
    </lineage>
</organism>
<reference evidence="1 2" key="1">
    <citation type="submission" date="2019-09" db="EMBL/GenBank/DDBJ databases">
        <title>Nitrincola iocasae sp. nov., a bacterium isolated from the sediment collected at a cold seep field in South China Sea.</title>
        <authorList>
            <person name="Zhang H."/>
            <person name="Wang H."/>
            <person name="Li C."/>
        </authorList>
    </citation>
    <scope>NUCLEOTIDE SEQUENCE [LARGE SCALE GENOMIC DNA]</scope>
    <source>
        <strain evidence="1 2">KXZD1103</strain>
    </source>
</reference>